<evidence type="ECO:0000313" key="2">
    <source>
        <dbReference type="EMBL" id="RDW89584.1"/>
    </source>
</evidence>
<feature type="region of interest" description="Disordered" evidence="1">
    <location>
        <begin position="1"/>
        <end position="49"/>
    </location>
</feature>
<protein>
    <submittedName>
        <fullName evidence="2">Uncharacterized protein</fullName>
    </submittedName>
</protein>
<evidence type="ECO:0000256" key="1">
    <source>
        <dbReference type="SAM" id="MobiDB-lite"/>
    </source>
</evidence>
<comment type="caution">
    <text evidence="2">The sequence shown here is derived from an EMBL/GenBank/DDBJ whole genome shotgun (WGS) entry which is preliminary data.</text>
</comment>
<dbReference type="Proteomes" id="UP000256645">
    <property type="component" value="Unassembled WGS sequence"/>
</dbReference>
<reference evidence="2 3" key="1">
    <citation type="journal article" date="2018" name="IMA Fungus">
        <title>IMA Genome-F 9: Draft genome sequence of Annulohypoxylon stygium, Aspergillus mulundensis, Berkeleyomyces basicola (syn. Thielaviopsis basicola), Ceratocystis smalleyi, two Cercospora beticola strains, Coleophoma cylindrospora, Fusarium fracticaudum, Phialophora cf. hyalina, and Morchella septimelata.</title>
        <authorList>
            <person name="Wingfield B.D."/>
            <person name="Bills G.F."/>
            <person name="Dong Y."/>
            <person name="Huang W."/>
            <person name="Nel W.J."/>
            <person name="Swalarsk-Parry B.S."/>
            <person name="Vaghefi N."/>
            <person name="Wilken P.M."/>
            <person name="An Z."/>
            <person name="de Beer Z.W."/>
            <person name="De Vos L."/>
            <person name="Chen L."/>
            <person name="Duong T.A."/>
            <person name="Gao Y."/>
            <person name="Hammerbacher A."/>
            <person name="Kikkert J.R."/>
            <person name="Li Y."/>
            <person name="Li H."/>
            <person name="Li K."/>
            <person name="Li Q."/>
            <person name="Liu X."/>
            <person name="Ma X."/>
            <person name="Naidoo K."/>
            <person name="Pethybridge S.J."/>
            <person name="Sun J."/>
            <person name="Steenkamp E.T."/>
            <person name="van der Nest M.A."/>
            <person name="van Wyk S."/>
            <person name="Wingfield M.J."/>
            <person name="Xiong C."/>
            <person name="Yue Q."/>
            <person name="Zhang X."/>
        </authorList>
    </citation>
    <scope>NUCLEOTIDE SEQUENCE [LARGE SCALE GENOMIC DNA]</scope>
    <source>
        <strain evidence="2 3">BP6252</strain>
    </source>
</reference>
<evidence type="ECO:0000313" key="3">
    <source>
        <dbReference type="Proteomes" id="UP000256645"/>
    </source>
</evidence>
<accession>A0A3D8STK5</accession>
<proteinExistence type="predicted"/>
<feature type="compositionally biased region" description="Polar residues" evidence="1">
    <location>
        <begin position="32"/>
        <end position="44"/>
    </location>
</feature>
<dbReference type="EMBL" id="PDLM01000001">
    <property type="protein sequence ID" value="RDW89584.1"/>
    <property type="molecule type" value="Genomic_DNA"/>
</dbReference>
<keyword evidence="3" id="KW-1185">Reference proteome</keyword>
<organism evidence="2 3">
    <name type="scientific">Coleophoma cylindrospora</name>
    <dbReference type="NCBI Taxonomy" id="1849047"/>
    <lineage>
        <taxon>Eukaryota</taxon>
        <taxon>Fungi</taxon>
        <taxon>Dikarya</taxon>
        <taxon>Ascomycota</taxon>
        <taxon>Pezizomycotina</taxon>
        <taxon>Leotiomycetes</taxon>
        <taxon>Helotiales</taxon>
        <taxon>Dermateaceae</taxon>
        <taxon>Coleophoma</taxon>
    </lineage>
</organism>
<sequence length="67" mass="7516">MSVVGDMKRWAQPKSSSAPVRDGLSLGEGQEASWQGGRQWQQRCSGAEETEMALAQLRRPRWETNDP</sequence>
<name>A0A3D8STK5_9HELO</name>
<gene>
    <name evidence="2" type="ORF">BP6252_01616</name>
</gene>
<dbReference type="AlphaFoldDB" id="A0A3D8STK5"/>